<evidence type="ECO:0000256" key="1">
    <source>
        <dbReference type="SAM" id="Phobius"/>
    </source>
</evidence>
<feature type="transmembrane region" description="Helical" evidence="1">
    <location>
        <begin position="7"/>
        <end position="26"/>
    </location>
</feature>
<evidence type="ECO:0000313" key="2">
    <source>
        <dbReference type="EMBL" id="RFA98494.1"/>
    </source>
</evidence>
<keyword evidence="1" id="KW-1133">Transmembrane helix</keyword>
<evidence type="ECO:0000313" key="4">
    <source>
        <dbReference type="Proteomes" id="UP000256877"/>
    </source>
</evidence>
<sequence>MTPLKIAVIPVIIMLSALVAILTFWLSPGGANPQPAPNASIPDKELDIEKARGKVVRKWTSENFSRVLEEEYYIDATPVRNFTVRPGYYKYETSLSPLSDGYMYSRYEFNVTQKPWGYEIVQVARSYIIEGQNVIESVPVIGIWHIVNNTLYEIYTIAGEDMYIHNYTVRPGSSGVFHSILPVAPSIWPYVKEGEVIRTKYVINFTDLRRGVNLKSTIITTFKVDKDLVDCQGPSGKCYVVEMIRNSKSKTRGGGEISEGRYRHVYYIDLSGIVVKAETYDLTQPGNPLMSEIKLVEWR</sequence>
<dbReference type="Proteomes" id="UP000257123">
    <property type="component" value="Unassembled WGS sequence"/>
</dbReference>
<dbReference type="Proteomes" id="UP000256877">
    <property type="component" value="Unassembled WGS sequence"/>
</dbReference>
<evidence type="ECO:0000313" key="3">
    <source>
        <dbReference type="EMBL" id="RFA99983.1"/>
    </source>
</evidence>
<keyword evidence="1" id="KW-0472">Membrane</keyword>
<keyword evidence="1" id="KW-0812">Transmembrane</keyword>
<name>A0A371R405_9CREN</name>
<evidence type="ECO:0000313" key="5">
    <source>
        <dbReference type="Proteomes" id="UP000257123"/>
    </source>
</evidence>
<reference evidence="4 5" key="1">
    <citation type="submission" date="2017-07" db="EMBL/GenBank/DDBJ databases">
        <title>Draft genome sequence of aerobic hyperthermophilic archaea, Pyrobaculum aerophilum YKB31 and YKB32.</title>
        <authorList>
            <person name="Mochizuki T."/>
            <person name="Berliner A.J."/>
            <person name="Yoshida-Takashima Y."/>
            <person name="Takaki Y."/>
            <person name="Nunoura T."/>
            <person name="Takai K."/>
        </authorList>
    </citation>
    <scope>NUCLEOTIDE SEQUENCE [LARGE SCALE GENOMIC DNA]</scope>
    <source>
        <strain evidence="2 5">YKB31</strain>
        <strain evidence="3 4">YKB32</strain>
    </source>
</reference>
<protein>
    <submittedName>
        <fullName evidence="2">Uncharacterized protein</fullName>
    </submittedName>
</protein>
<proteinExistence type="predicted"/>
<gene>
    <name evidence="2" type="ORF">CGL51_00165</name>
    <name evidence="3" type="ORF">CGL52_02130</name>
</gene>
<comment type="caution">
    <text evidence="2">The sequence shown here is derived from an EMBL/GenBank/DDBJ whole genome shotgun (WGS) entry which is preliminary data.</text>
</comment>
<dbReference type="EMBL" id="NMUE01000001">
    <property type="protein sequence ID" value="RFA98494.1"/>
    <property type="molecule type" value="Genomic_DNA"/>
</dbReference>
<dbReference type="EMBL" id="NMUF01000004">
    <property type="protein sequence ID" value="RFA99983.1"/>
    <property type="molecule type" value="Genomic_DNA"/>
</dbReference>
<dbReference type="OrthoDB" id="380118at2157"/>
<dbReference type="AlphaFoldDB" id="A0A371R405"/>
<organism evidence="2 5">
    <name type="scientific">Pyrobaculum aerophilum</name>
    <dbReference type="NCBI Taxonomy" id="13773"/>
    <lineage>
        <taxon>Archaea</taxon>
        <taxon>Thermoproteota</taxon>
        <taxon>Thermoprotei</taxon>
        <taxon>Thermoproteales</taxon>
        <taxon>Thermoproteaceae</taxon>
        <taxon>Pyrobaculum</taxon>
    </lineage>
</organism>
<dbReference type="RefSeq" id="WP_116420233.1">
    <property type="nucleotide sequence ID" value="NZ_NMUE01000001.1"/>
</dbReference>
<accession>A0A371R405</accession>